<comment type="caution">
    <text evidence="1">The sequence shown here is derived from an EMBL/GenBank/DDBJ whole genome shotgun (WGS) entry which is preliminary data.</text>
</comment>
<evidence type="ECO:0000313" key="1">
    <source>
        <dbReference type="EMBL" id="KAI0064142.1"/>
    </source>
</evidence>
<dbReference type="EMBL" id="MU277200">
    <property type="protein sequence ID" value="KAI0064142.1"/>
    <property type="molecule type" value="Genomic_DNA"/>
</dbReference>
<organism evidence="1 2">
    <name type="scientific">Artomyces pyxidatus</name>
    <dbReference type="NCBI Taxonomy" id="48021"/>
    <lineage>
        <taxon>Eukaryota</taxon>
        <taxon>Fungi</taxon>
        <taxon>Dikarya</taxon>
        <taxon>Basidiomycota</taxon>
        <taxon>Agaricomycotina</taxon>
        <taxon>Agaricomycetes</taxon>
        <taxon>Russulales</taxon>
        <taxon>Auriscalpiaceae</taxon>
        <taxon>Artomyces</taxon>
    </lineage>
</organism>
<reference evidence="1" key="2">
    <citation type="journal article" date="2022" name="New Phytol.">
        <title>Evolutionary transition to the ectomycorrhizal habit in the genomes of a hyperdiverse lineage of mushroom-forming fungi.</title>
        <authorList>
            <person name="Looney B."/>
            <person name="Miyauchi S."/>
            <person name="Morin E."/>
            <person name="Drula E."/>
            <person name="Courty P.E."/>
            <person name="Kohler A."/>
            <person name="Kuo A."/>
            <person name="LaButti K."/>
            <person name="Pangilinan J."/>
            <person name="Lipzen A."/>
            <person name="Riley R."/>
            <person name="Andreopoulos W."/>
            <person name="He G."/>
            <person name="Johnson J."/>
            <person name="Nolan M."/>
            <person name="Tritt A."/>
            <person name="Barry K.W."/>
            <person name="Grigoriev I.V."/>
            <person name="Nagy L.G."/>
            <person name="Hibbett D."/>
            <person name="Henrissat B."/>
            <person name="Matheny P.B."/>
            <person name="Labbe J."/>
            <person name="Martin F.M."/>
        </authorList>
    </citation>
    <scope>NUCLEOTIDE SEQUENCE</scope>
    <source>
        <strain evidence="1">HHB10654</strain>
    </source>
</reference>
<keyword evidence="2" id="KW-1185">Reference proteome</keyword>
<sequence length="521" mass="57397">MVSFVDSGFADPGFYKLGITVFVICAFVILGTLIARRRNTLSVPPGPVSYPVVGSVFSIPAHAPWKTYATWSRKYQSDLVAVRAFGQLSIIINTKRAAKALYERHSATYADRPKNAMITLMGWDYTIVVMPYSDEVKAQRRLFHHTLHATALPAHYPLVRTRVEELLQSLHLEPKGYASHVRHYAASIAMSIAYGYDIAPKNDRFVDIAEQALEMFSAAFFPGAAIVNAFPFLARLPGWLPGMGFKAISKRCLELTTEMQDAPFAFVKRNMAEGTECPSMAAEHLELNEAQGGGAEAEKLIKRTTATVYAAGGDTTISAINTALLAMLLHQSAVHRAQAELDRVVGRGRLPVFEDRASLPFVGAFLREILRWQVTLPLGLPHTATKDDVYDGCLIPKGSVTFVNAWAILHDPEAYPEPEAFKPERFLTENGLLNDDDVQEAFGLGRRSCPGIHLADATVWIVVASVLALYNITKAKDDVGNEVPVHVAYTDGVVSHPLPFRCSIRPRDKEAEELIQHIGRG</sequence>
<proteinExistence type="predicted"/>
<name>A0ACB8T6K8_9AGAM</name>
<protein>
    <submittedName>
        <fullName evidence="1">Cytochrome P450</fullName>
    </submittedName>
</protein>
<dbReference type="Proteomes" id="UP000814140">
    <property type="component" value="Unassembled WGS sequence"/>
</dbReference>
<evidence type="ECO:0000313" key="2">
    <source>
        <dbReference type="Proteomes" id="UP000814140"/>
    </source>
</evidence>
<reference evidence="1" key="1">
    <citation type="submission" date="2021-03" db="EMBL/GenBank/DDBJ databases">
        <authorList>
            <consortium name="DOE Joint Genome Institute"/>
            <person name="Ahrendt S."/>
            <person name="Looney B.P."/>
            <person name="Miyauchi S."/>
            <person name="Morin E."/>
            <person name="Drula E."/>
            <person name="Courty P.E."/>
            <person name="Chicoki N."/>
            <person name="Fauchery L."/>
            <person name="Kohler A."/>
            <person name="Kuo A."/>
            <person name="Labutti K."/>
            <person name="Pangilinan J."/>
            <person name="Lipzen A."/>
            <person name="Riley R."/>
            <person name="Andreopoulos W."/>
            <person name="He G."/>
            <person name="Johnson J."/>
            <person name="Barry K.W."/>
            <person name="Grigoriev I.V."/>
            <person name="Nagy L."/>
            <person name="Hibbett D."/>
            <person name="Henrissat B."/>
            <person name="Matheny P.B."/>
            <person name="Labbe J."/>
            <person name="Martin F."/>
        </authorList>
    </citation>
    <scope>NUCLEOTIDE SEQUENCE</scope>
    <source>
        <strain evidence="1">HHB10654</strain>
    </source>
</reference>
<accession>A0ACB8T6K8</accession>
<gene>
    <name evidence="1" type="ORF">BV25DRAFT_1990313</name>
</gene>